<evidence type="ECO:0000313" key="2">
    <source>
        <dbReference type="Proteomes" id="UP000025227"/>
    </source>
</evidence>
<dbReference type="WBParaSite" id="HCON_00175590-00001">
    <property type="protein sequence ID" value="HCON_00175590-00001"/>
    <property type="gene ID" value="HCON_00175590"/>
</dbReference>
<evidence type="ECO:0000256" key="1">
    <source>
        <dbReference type="SAM" id="MobiDB-lite"/>
    </source>
</evidence>
<protein>
    <submittedName>
        <fullName evidence="3">Uncharacterized protein</fullName>
    </submittedName>
</protein>
<feature type="region of interest" description="Disordered" evidence="1">
    <location>
        <begin position="1"/>
        <end position="56"/>
    </location>
</feature>
<proteinExistence type="predicted"/>
<feature type="compositionally biased region" description="Basic and acidic residues" evidence="1">
    <location>
        <begin position="10"/>
        <end position="35"/>
    </location>
</feature>
<dbReference type="Proteomes" id="UP000025227">
    <property type="component" value="Unplaced"/>
</dbReference>
<sequence length="149" mass="16664">MILKFVTTNRQRDRQTDRQTDKHTDTPNQRIKDKVFGVNQSRLRDAPPHSTSTQNRSGVMSAYVAYTMTCGGQPMYKSVLLSSQTSLVPIHRPGGMEGLVGPGGHRSGIRTPDRACDIVRHLPLHHLRSGLYIVSIIDKFGVCLFVCIY</sequence>
<reference evidence="3" key="1">
    <citation type="submission" date="2020-12" db="UniProtKB">
        <authorList>
            <consortium name="WormBaseParasite"/>
        </authorList>
    </citation>
    <scope>IDENTIFICATION</scope>
    <source>
        <strain evidence="3">MHco3</strain>
    </source>
</reference>
<keyword evidence="2" id="KW-1185">Reference proteome</keyword>
<dbReference type="AlphaFoldDB" id="A0A7I4Z2Y0"/>
<organism evidence="2 3">
    <name type="scientific">Haemonchus contortus</name>
    <name type="common">Barber pole worm</name>
    <dbReference type="NCBI Taxonomy" id="6289"/>
    <lineage>
        <taxon>Eukaryota</taxon>
        <taxon>Metazoa</taxon>
        <taxon>Ecdysozoa</taxon>
        <taxon>Nematoda</taxon>
        <taxon>Chromadorea</taxon>
        <taxon>Rhabditida</taxon>
        <taxon>Rhabditina</taxon>
        <taxon>Rhabditomorpha</taxon>
        <taxon>Strongyloidea</taxon>
        <taxon>Trichostrongylidae</taxon>
        <taxon>Haemonchus</taxon>
    </lineage>
</organism>
<evidence type="ECO:0000313" key="3">
    <source>
        <dbReference type="WBParaSite" id="HCON_00175590-00001"/>
    </source>
</evidence>
<accession>A0A7I4Z2Y0</accession>
<name>A0A7I4Z2Y0_HAECO</name>